<feature type="domain" description="Histidine kinase/HSP90-like ATPase" evidence="2">
    <location>
        <begin position="30"/>
        <end position="140"/>
    </location>
</feature>
<keyword evidence="1" id="KW-0418">Kinase</keyword>
<reference evidence="3 4" key="1">
    <citation type="submission" date="2020-06" db="EMBL/GenBank/DDBJ databases">
        <title>Genome mining for natural products.</title>
        <authorList>
            <person name="Zhang B."/>
            <person name="Shi J."/>
            <person name="Ge H."/>
        </authorList>
    </citation>
    <scope>NUCLEOTIDE SEQUENCE [LARGE SCALE GENOMIC DNA]</scope>
    <source>
        <strain evidence="3 4">NA02069</strain>
    </source>
</reference>
<dbReference type="InterPro" id="IPR036890">
    <property type="entry name" value="HATPase_C_sf"/>
</dbReference>
<keyword evidence="1" id="KW-0808">Transferase</keyword>
<proteinExistence type="predicted"/>
<keyword evidence="4" id="KW-1185">Reference proteome</keyword>
<dbReference type="RefSeq" id="WP_107910468.1">
    <property type="nucleotide sequence ID" value="NZ_BMUS01000001.1"/>
</dbReference>
<gene>
    <name evidence="3" type="ORF">HUT05_03450</name>
</gene>
<keyword evidence="1" id="KW-0723">Serine/threonine-protein kinase</keyword>
<dbReference type="PANTHER" id="PTHR35526">
    <property type="entry name" value="ANTI-SIGMA-F FACTOR RSBW-RELATED"/>
    <property type="match status" value="1"/>
</dbReference>
<evidence type="ECO:0000259" key="2">
    <source>
        <dbReference type="Pfam" id="PF13581"/>
    </source>
</evidence>
<protein>
    <submittedName>
        <fullName evidence="3">ATP-binding protein</fullName>
    </submittedName>
</protein>
<dbReference type="EMBL" id="CP056041">
    <property type="protein sequence ID" value="QKZ16504.1"/>
    <property type="molecule type" value="Genomic_DNA"/>
</dbReference>
<evidence type="ECO:0000313" key="3">
    <source>
        <dbReference type="EMBL" id="QKZ16504.1"/>
    </source>
</evidence>
<dbReference type="SUPFAM" id="SSF55874">
    <property type="entry name" value="ATPase domain of HSP90 chaperone/DNA topoisomerase II/histidine kinase"/>
    <property type="match status" value="1"/>
</dbReference>
<dbReference type="AlphaFoldDB" id="A0A7H8SZL9"/>
<organism evidence="3 4">
    <name type="scientific">Streptomyces chartreusis</name>
    <dbReference type="NCBI Taxonomy" id="1969"/>
    <lineage>
        <taxon>Bacteria</taxon>
        <taxon>Bacillati</taxon>
        <taxon>Actinomycetota</taxon>
        <taxon>Actinomycetes</taxon>
        <taxon>Kitasatosporales</taxon>
        <taxon>Streptomycetaceae</taxon>
        <taxon>Streptomyces</taxon>
    </lineage>
</organism>
<dbReference type="InterPro" id="IPR050267">
    <property type="entry name" value="Anti-sigma-factor_SerPK"/>
</dbReference>
<dbReference type="InterPro" id="IPR003594">
    <property type="entry name" value="HATPase_dom"/>
</dbReference>
<dbReference type="CDD" id="cd16936">
    <property type="entry name" value="HATPase_RsbW-like"/>
    <property type="match status" value="1"/>
</dbReference>
<dbReference type="Pfam" id="PF13581">
    <property type="entry name" value="HATPase_c_2"/>
    <property type="match status" value="1"/>
</dbReference>
<dbReference type="Proteomes" id="UP000509418">
    <property type="component" value="Chromosome"/>
</dbReference>
<dbReference type="GeneID" id="91324666"/>
<dbReference type="Gene3D" id="3.30.565.10">
    <property type="entry name" value="Histidine kinase-like ATPase, C-terminal domain"/>
    <property type="match status" value="1"/>
</dbReference>
<name>A0A7H8SZL9_STRCX</name>
<accession>A0A7H8SZL9</accession>
<evidence type="ECO:0000313" key="4">
    <source>
        <dbReference type="Proteomes" id="UP000509418"/>
    </source>
</evidence>
<dbReference type="GO" id="GO:0004674">
    <property type="term" value="F:protein serine/threonine kinase activity"/>
    <property type="evidence" value="ECO:0007669"/>
    <property type="project" value="UniProtKB-KW"/>
</dbReference>
<keyword evidence="3" id="KW-0547">Nucleotide-binding</keyword>
<dbReference type="GO" id="GO:0005524">
    <property type="term" value="F:ATP binding"/>
    <property type="evidence" value="ECO:0007669"/>
    <property type="project" value="UniProtKB-KW"/>
</dbReference>
<dbReference type="PANTHER" id="PTHR35526:SF3">
    <property type="entry name" value="ANTI-SIGMA-F FACTOR RSBW"/>
    <property type="match status" value="1"/>
</dbReference>
<evidence type="ECO:0000256" key="1">
    <source>
        <dbReference type="ARBA" id="ARBA00022527"/>
    </source>
</evidence>
<keyword evidence="3" id="KW-0067">ATP-binding</keyword>
<sequence>MRSAEHRPDGDSADARTRPVTITSAAAARSYVRSIVEEYWRPAAGTAGETAVMDLLLVVSELVANAIRHGGGLAGFEVTPLAEGVRLSVHDYSDAVPSAAYGPGALPRTHEGSGYGWPLIIRLAREIRIDRRREGGKTVSVFVPLM</sequence>